<feature type="compositionally biased region" description="Low complexity" evidence="1">
    <location>
        <begin position="177"/>
        <end position="187"/>
    </location>
</feature>
<evidence type="ECO:0000256" key="1">
    <source>
        <dbReference type="SAM" id="MobiDB-lite"/>
    </source>
</evidence>
<protein>
    <recommendedName>
        <fullName evidence="2">U-box domain-containing protein</fullName>
    </recommendedName>
</protein>
<feature type="compositionally biased region" description="Gly residues" evidence="1">
    <location>
        <begin position="469"/>
        <end position="596"/>
    </location>
</feature>
<feature type="region of interest" description="Disordered" evidence="1">
    <location>
        <begin position="281"/>
        <end position="377"/>
    </location>
</feature>
<dbReference type="CDD" id="cd16655">
    <property type="entry name" value="RING-Ubox_WDSUB1-like"/>
    <property type="match status" value="1"/>
</dbReference>
<name>A0A836BQH8_9CHLO</name>
<evidence type="ECO:0000313" key="4">
    <source>
        <dbReference type="Proteomes" id="UP000612055"/>
    </source>
</evidence>
<dbReference type="EMBL" id="JAEHOE010000137">
    <property type="protein sequence ID" value="KAG2485037.1"/>
    <property type="molecule type" value="Genomic_DNA"/>
</dbReference>
<feature type="compositionally biased region" description="Low complexity" evidence="1">
    <location>
        <begin position="286"/>
        <end position="325"/>
    </location>
</feature>
<dbReference type="Proteomes" id="UP000612055">
    <property type="component" value="Unassembled WGS sequence"/>
</dbReference>
<dbReference type="GO" id="GO:0016567">
    <property type="term" value="P:protein ubiquitination"/>
    <property type="evidence" value="ECO:0007669"/>
    <property type="project" value="UniProtKB-UniPathway"/>
</dbReference>
<dbReference type="PROSITE" id="PS51698">
    <property type="entry name" value="U_BOX"/>
    <property type="match status" value="1"/>
</dbReference>
<feature type="domain" description="U-box" evidence="2">
    <location>
        <begin position="203"/>
        <end position="276"/>
    </location>
</feature>
<feature type="region of interest" description="Disordered" evidence="1">
    <location>
        <begin position="158"/>
        <end position="203"/>
    </location>
</feature>
<feature type="region of interest" description="Disordered" evidence="1">
    <location>
        <begin position="465"/>
        <end position="616"/>
    </location>
</feature>
<dbReference type="PANTHER" id="PTHR46573:SF1">
    <property type="entry name" value="WD REPEAT, SAM AND U-BOX DOMAIN-CONTAINING PROTEIN 1"/>
    <property type="match status" value="1"/>
</dbReference>
<dbReference type="OrthoDB" id="273087at2759"/>
<dbReference type="Pfam" id="PF04564">
    <property type="entry name" value="U-box"/>
    <property type="match status" value="1"/>
</dbReference>
<feature type="compositionally biased region" description="Low complexity" evidence="1">
    <location>
        <begin position="355"/>
        <end position="365"/>
    </location>
</feature>
<dbReference type="GO" id="GO:0004842">
    <property type="term" value="F:ubiquitin-protein transferase activity"/>
    <property type="evidence" value="ECO:0007669"/>
    <property type="project" value="InterPro"/>
</dbReference>
<evidence type="ECO:0000259" key="2">
    <source>
        <dbReference type="PROSITE" id="PS51698"/>
    </source>
</evidence>
<proteinExistence type="predicted"/>
<reference evidence="3" key="1">
    <citation type="journal article" date="2020" name="bioRxiv">
        <title>Comparative genomics of Chlamydomonas.</title>
        <authorList>
            <person name="Craig R.J."/>
            <person name="Hasan A.R."/>
            <person name="Ness R.W."/>
            <person name="Keightley P.D."/>
        </authorList>
    </citation>
    <scope>NUCLEOTIDE SEQUENCE</scope>
    <source>
        <strain evidence="3">CCAP 11/70</strain>
    </source>
</reference>
<gene>
    <name evidence="3" type="ORF">HYH03_016240</name>
</gene>
<sequence length="616" mass="59129">MRASSPIVVYMVSGPLLARLRSSLTETGLALQELGASLGATSPHGAALTQCGTQLAALPLPGLELRASQAAELSSWLEEASRRPGWLEAPDTHADAWRMIRGALAREGVPEATLENTEARTAHVQELFDLSSIVPVLTQAELQAATLLAAFLLMPPPPPPLPPPPPPLPPPPPPGGAPAQGATVDAPAVPPSPPSPPAPARPVLPHSFRCCITRELMRDPVMNALGFTYEREAIEEWYKRKDTDPKSGVRVPHTGLTTNWTVREAIEDWLTGNGLTLKTYADSDDVQQPGGDPGQGPAAAASALNRSPAGPAAGRPQGPVTPSTSSGGGRGTSADGGDAGGGDAGGSGAGGGRGSAPDGSGARGSDAGGGSRSGGGITPEVYAAFARTRWYHINEIDVEAKLFLSQAGVRPGIAYAMTLAHGQPFSMADLRCGHVPAEDLASALGLSPHDRTVLVSALAAARQQSVTSSGGGGGSSSGGGGGSSSSSGGGGSSSSNGGGGASSSSGGGGASSSSGGGDASSGGSGDGASSGGSGGGVCSSGGGGGASSGGGGASSGGGGASSGGGGASSGGGGSGQENAGGGGQSTRPSGGGGSAAAGGNADGNRSGGSTDQADAA</sequence>
<dbReference type="Gene3D" id="3.30.40.10">
    <property type="entry name" value="Zinc/RING finger domain, C3HC4 (zinc finger)"/>
    <property type="match status" value="1"/>
</dbReference>
<dbReference type="InterPro" id="IPR052085">
    <property type="entry name" value="WD-SAM-U-box"/>
</dbReference>
<comment type="caution">
    <text evidence="3">The sequence shown here is derived from an EMBL/GenBank/DDBJ whole genome shotgun (WGS) entry which is preliminary data.</text>
</comment>
<dbReference type="PANTHER" id="PTHR46573">
    <property type="entry name" value="WD REPEAT, SAM AND U-BOX DOMAIN-CONTAINING PROTEIN 1"/>
    <property type="match status" value="1"/>
</dbReference>
<dbReference type="InterPro" id="IPR003613">
    <property type="entry name" value="Ubox_domain"/>
</dbReference>
<dbReference type="SUPFAM" id="SSF57850">
    <property type="entry name" value="RING/U-box"/>
    <property type="match status" value="1"/>
</dbReference>
<accession>A0A836BQH8</accession>
<keyword evidence="4" id="KW-1185">Reference proteome</keyword>
<feature type="compositionally biased region" description="Gly residues" evidence="1">
    <location>
        <begin position="337"/>
        <end position="354"/>
    </location>
</feature>
<organism evidence="3 4">
    <name type="scientific">Edaphochlamys debaryana</name>
    <dbReference type="NCBI Taxonomy" id="47281"/>
    <lineage>
        <taxon>Eukaryota</taxon>
        <taxon>Viridiplantae</taxon>
        <taxon>Chlorophyta</taxon>
        <taxon>core chlorophytes</taxon>
        <taxon>Chlorophyceae</taxon>
        <taxon>CS clade</taxon>
        <taxon>Chlamydomonadales</taxon>
        <taxon>Chlamydomonadales incertae sedis</taxon>
        <taxon>Edaphochlamys</taxon>
    </lineage>
</organism>
<feature type="compositionally biased region" description="Pro residues" evidence="1">
    <location>
        <begin position="158"/>
        <end position="176"/>
    </location>
</feature>
<feature type="compositionally biased region" description="Pro residues" evidence="1">
    <location>
        <begin position="188"/>
        <end position="202"/>
    </location>
</feature>
<evidence type="ECO:0000313" key="3">
    <source>
        <dbReference type="EMBL" id="KAG2485037.1"/>
    </source>
</evidence>
<dbReference type="UniPathway" id="UPA00143"/>
<dbReference type="AlphaFoldDB" id="A0A836BQH8"/>
<dbReference type="InterPro" id="IPR013083">
    <property type="entry name" value="Znf_RING/FYVE/PHD"/>
</dbReference>
<feature type="compositionally biased region" description="Gly residues" evidence="1">
    <location>
        <begin position="366"/>
        <end position="377"/>
    </location>
</feature>
<dbReference type="SMART" id="SM00504">
    <property type="entry name" value="Ubox"/>
    <property type="match status" value="1"/>
</dbReference>
<feature type="compositionally biased region" description="Low complexity" evidence="1">
    <location>
        <begin position="597"/>
        <end position="609"/>
    </location>
</feature>